<protein>
    <submittedName>
        <fullName evidence="1">Uncharacterized protein</fullName>
    </submittedName>
</protein>
<keyword evidence="2" id="KW-1185">Reference proteome</keyword>
<sequence length="26" mass="3129">MKEAFWKDDFMGRPPDLPFELSKETI</sequence>
<comment type="caution">
    <text evidence="1">The sequence shown here is derived from an EMBL/GenBank/DDBJ whole genome shotgun (WGS) entry which is preliminary data.</text>
</comment>
<feature type="non-terminal residue" evidence="1">
    <location>
        <position position="26"/>
    </location>
</feature>
<evidence type="ECO:0000313" key="2">
    <source>
        <dbReference type="Proteomes" id="UP000499080"/>
    </source>
</evidence>
<reference evidence="1 2" key="1">
    <citation type="journal article" date="2019" name="Sci. Rep.">
        <title>Orb-weaving spider Araneus ventricosus genome elucidates the spidroin gene catalogue.</title>
        <authorList>
            <person name="Kono N."/>
            <person name="Nakamura H."/>
            <person name="Ohtoshi R."/>
            <person name="Moran D.A.P."/>
            <person name="Shinohara A."/>
            <person name="Yoshida Y."/>
            <person name="Fujiwara M."/>
            <person name="Mori M."/>
            <person name="Tomita M."/>
            <person name="Arakawa K."/>
        </authorList>
    </citation>
    <scope>NUCLEOTIDE SEQUENCE [LARGE SCALE GENOMIC DNA]</scope>
</reference>
<proteinExistence type="predicted"/>
<accession>A0A4Y2PUH3</accession>
<organism evidence="1 2">
    <name type="scientific">Araneus ventricosus</name>
    <name type="common">Orbweaver spider</name>
    <name type="synonym">Epeira ventricosa</name>
    <dbReference type="NCBI Taxonomy" id="182803"/>
    <lineage>
        <taxon>Eukaryota</taxon>
        <taxon>Metazoa</taxon>
        <taxon>Ecdysozoa</taxon>
        <taxon>Arthropoda</taxon>
        <taxon>Chelicerata</taxon>
        <taxon>Arachnida</taxon>
        <taxon>Araneae</taxon>
        <taxon>Araneomorphae</taxon>
        <taxon>Entelegynae</taxon>
        <taxon>Araneoidea</taxon>
        <taxon>Araneidae</taxon>
        <taxon>Araneus</taxon>
    </lineage>
</organism>
<evidence type="ECO:0000313" key="1">
    <source>
        <dbReference type="EMBL" id="GBN54844.1"/>
    </source>
</evidence>
<dbReference type="Proteomes" id="UP000499080">
    <property type="component" value="Unassembled WGS sequence"/>
</dbReference>
<name>A0A4Y2PUH3_ARAVE</name>
<dbReference type="AlphaFoldDB" id="A0A4Y2PUH3"/>
<gene>
    <name evidence="1" type="ORF">AVEN_160765_1</name>
</gene>
<dbReference type="EMBL" id="BGPR01295400">
    <property type="protein sequence ID" value="GBN54844.1"/>
    <property type="molecule type" value="Genomic_DNA"/>
</dbReference>